<protein>
    <recommendedName>
        <fullName evidence="4">DUF4233 domain-containing protein</fullName>
    </recommendedName>
</protein>
<evidence type="ECO:0000256" key="1">
    <source>
        <dbReference type="SAM" id="Phobius"/>
    </source>
</evidence>
<gene>
    <name evidence="2" type="ORF">GCM10009862_12680</name>
</gene>
<organism evidence="2 3">
    <name type="scientific">Microbacterium binotii</name>
    <dbReference type="NCBI Taxonomy" id="462710"/>
    <lineage>
        <taxon>Bacteria</taxon>
        <taxon>Bacillati</taxon>
        <taxon>Actinomycetota</taxon>
        <taxon>Actinomycetes</taxon>
        <taxon>Micrococcales</taxon>
        <taxon>Microbacteriaceae</taxon>
        <taxon>Microbacterium</taxon>
    </lineage>
</organism>
<feature type="transmembrane region" description="Helical" evidence="1">
    <location>
        <begin position="21"/>
        <end position="42"/>
    </location>
</feature>
<keyword evidence="1" id="KW-0812">Transmembrane</keyword>
<sequence>MVGVSGKRPPRVRRQRGAQESLAQVVLGFETIVVFLAWLVIYGLKSTPDGVEPWWAIVVGSVFAVVMIAASGVVRWRWGIALGWALQVLLAASAILEPAILLVAFIFGGMWAYATIKGASLDRRNARLAAASATANGD</sequence>
<keyword evidence="1" id="KW-0472">Membrane</keyword>
<dbReference type="Proteomes" id="UP001500274">
    <property type="component" value="Unassembled WGS sequence"/>
</dbReference>
<accession>A0ABN3P9L0</accession>
<comment type="caution">
    <text evidence="2">The sequence shown here is derived from an EMBL/GenBank/DDBJ whole genome shotgun (WGS) entry which is preliminary data.</text>
</comment>
<evidence type="ECO:0000313" key="2">
    <source>
        <dbReference type="EMBL" id="GAA2574957.1"/>
    </source>
</evidence>
<proteinExistence type="predicted"/>
<evidence type="ECO:0008006" key="4">
    <source>
        <dbReference type="Google" id="ProtNLM"/>
    </source>
</evidence>
<dbReference type="EMBL" id="BAAARI010000009">
    <property type="protein sequence ID" value="GAA2574957.1"/>
    <property type="molecule type" value="Genomic_DNA"/>
</dbReference>
<keyword evidence="3" id="KW-1185">Reference proteome</keyword>
<reference evidence="2 3" key="1">
    <citation type="journal article" date="2019" name="Int. J. Syst. Evol. Microbiol.">
        <title>The Global Catalogue of Microorganisms (GCM) 10K type strain sequencing project: providing services to taxonomists for standard genome sequencing and annotation.</title>
        <authorList>
            <consortium name="The Broad Institute Genomics Platform"/>
            <consortium name="The Broad Institute Genome Sequencing Center for Infectious Disease"/>
            <person name="Wu L."/>
            <person name="Ma J."/>
        </authorList>
    </citation>
    <scope>NUCLEOTIDE SEQUENCE [LARGE SCALE GENOMIC DNA]</scope>
    <source>
        <strain evidence="2 3">JCM 16365</strain>
    </source>
</reference>
<dbReference type="Pfam" id="PF14017">
    <property type="entry name" value="DUF4233"/>
    <property type="match status" value="1"/>
</dbReference>
<dbReference type="InterPro" id="IPR025327">
    <property type="entry name" value="DUF4233"/>
</dbReference>
<keyword evidence="1" id="KW-1133">Transmembrane helix</keyword>
<name>A0ABN3P9L0_9MICO</name>
<evidence type="ECO:0000313" key="3">
    <source>
        <dbReference type="Proteomes" id="UP001500274"/>
    </source>
</evidence>
<feature type="transmembrane region" description="Helical" evidence="1">
    <location>
        <begin position="88"/>
        <end position="114"/>
    </location>
</feature>
<feature type="transmembrane region" description="Helical" evidence="1">
    <location>
        <begin position="54"/>
        <end position="76"/>
    </location>
</feature>